<dbReference type="GO" id="GO:0009249">
    <property type="term" value="P:protein lipoylation"/>
    <property type="evidence" value="ECO:0007669"/>
    <property type="project" value="InterPro"/>
</dbReference>
<evidence type="ECO:0000256" key="4">
    <source>
        <dbReference type="ARBA" id="ARBA00022679"/>
    </source>
</evidence>
<dbReference type="InterPro" id="IPR004143">
    <property type="entry name" value="BPL_LPL_catalytic"/>
</dbReference>
<evidence type="ECO:0000259" key="6">
    <source>
        <dbReference type="PROSITE" id="PS51733"/>
    </source>
</evidence>
<dbReference type="Pfam" id="PF21948">
    <property type="entry name" value="LplA-B_cat"/>
    <property type="match status" value="1"/>
</dbReference>
<dbReference type="SUPFAM" id="SSF55681">
    <property type="entry name" value="Class II aaRS and biotin synthetases"/>
    <property type="match status" value="1"/>
</dbReference>
<keyword evidence="5" id="KW-0012">Acyltransferase</keyword>
<comment type="caution">
    <text evidence="7">The sequence shown here is derived from an EMBL/GenBank/DDBJ whole genome shotgun (WGS) entry which is preliminary data.</text>
</comment>
<keyword evidence="8" id="KW-1185">Reference proteome</keyword>
<evidence type="ECO:0000256" key="3">
    <source>
        <dbReference type="ARBA" id="ARBA00012334"/>
    </source>
</evidence>
<dbReference type="EMBL" id="JAULSY010000055">
    <property type="protein sequence ID" value="KAK0668526.1"/>
    <property type="molecule type" value="Genomic_DNA"/>
</dbReference>
<comment type="similarity">
    <text evidence="2">Belongs to the LipB family.</text>
</comment>
<dbReference type="PANTHER" id="PTHR10993">
    <property type="entry name" value="OCTANOYLTRANSFERASE"/>
    <property type="match status" value="1"/>
</dbReference>
<keyword evidence="7" id="KW-0436">Ligase</keyword>
<dbReference type="GO" id="GO:0016874">
    <property type="term" value="F:ligase activity"/>
    <property type="evidence" value="ECO:0007669"/>
    <property type="project" value="UniProtKB-KW"/>
</dbReference>
<feature type="domain" description="BPL/LPL catalytic" evidence="6">
    <location>
        <begin position="48"/>
        <end position="261"/>
    </location>
</feature>
<dbReference type="InterPro" id="IPR000544">
    <property type="entry name" value="Octanoyltransferase"/>
</dbReference>
<dbReference type="InterPro" id="IPR045864">
    <property type="entry name" value="aa-tRNA-synth_II/BPL/LPL"/>
</dbReference>
<organism evidence="7 8">
    <name type="scientific">Cercophora samala</name>
    <dbReference type="NCBI Taxonomy" id="330535"/>
    <lineage>
        <taxon>Eukaryota</taxon>
        <taxon>Fungi</taxon>
        <taxon>Dikarya</taxon>
        <taxon>Ascomycota</taxon>
        <taxon>Pezizomycotina</taxon>
        <taxon>Sordariomycetes</taxon>
        <taxon>Sordariomycetidae</taxon>
        <taxon>Sordariales</taxon>
        <taxon>Lasiosphaeriaceae</taxon>
        <taxon>Cercophora</taxon>
    </lineage>
</organism>
<sequence>MAPPLRLQHIHLPSSSPTNFPPYSLASKLQSLLRRHHLDFKDSPSTNPPPPPYLISFTPLPIYTLGRRQSSPLSPTELTRLSQPLSYQGHKLAVVTSHSPRGGLTTYHGPGQVVLWPVLDIHSRHHKTFTVRCYSRLLESTTIATLEKMFGIEAFTTSDPGVWTRAGEGEGGEERKIAALGVHLRRHISGLGTAINLDMPGTEVLDERENPWKRIVACGIEGKTVTSVGERLPEGGGGVRGAEEVADFWGRELSERIEVEGVEKISGGRVVGLLEEAVVKSEEGVGEGEEGYLEELRKGLGGWVEEALDRGV</sequence>
<dbReference type="Proteomes" id="UP001174997">
    <property type="component" value="Unassembled WGS sequence"/>
</dbReference>
<gene>
    <name evidence="7" type="ORF">QBC41DRAFT_393579</name>
</gene>
<accession>A0AA40D9V8</accession>
<dbReference type="NCBIfam" id="TIGR00214">
    <property type="entry name" value="lipB"/>
    <property type="match status" value="1"/>
</dbReference>
<dbReference type="Gene3D" id="3.30.930.10">
    <property type="entry name" value="Bira Bifunctional Protein, Domain 2"/>
    <property type="match status" value="1"/>
</dbReference>
<comment type="pathway">
    <text evidence="1">Protein modification; protein lipoylation via endogenous pathway; protein N(6)-(lipoyl)lysine from octanoyl-[acyl-carrier-protein]: step 1/2.</text>
</comment>
<reference evidence="7" key="1">
    <citation type="submission" date="2023-06" db="EMBL/GenBank/DDBJ databases">
        <title>Genome-scale phylogeny and comparative genomics of the fungal order Sordariales.</title>
        <authorList>
            <consortium name="Lawrence Berkeley National Laboratory"/>
            <person name="Hensen N."/>
            <person name="Bonometti L."/>
            <person name="Westerberg I."/>
            <person name="Brannstrom I.O."/>
            <person name="Guillou S."/>
            <person name="Cros-Aarteil S."/>
            <person name="Calhoun S."/>
            <person name="Haridas S."/>
            <person name="Kuo A."/>
            <person name="Mondo S."/>
            <person name="Pangilinan J."/>
            <person name="Riley R."/>
            <person name="Labutti K."/>
            <person name="Andreopoulos B."/>
            <person name="Lipzen A."/>
            <person name="Chen C."/>
            <person name="Yanf M."/>
            <person name="Daum C."/>
            <person name="Ng V."/>
            <person name="Clum A."/>
            <person name="Steindorff A."/>
            <person name="Ohm R."/>
            <person name="Martin F."/>
            <person name="Silar P."/>
            <person name="Natvig D."/>
            <person name="Lalanne C."/>
            <person name="Gautier V."/>
            <person name="Ament-Velasquez S.L."/>
            <person name="Kruys A."/>
            <person name="Hutchinson M.I."/>
            <person name="Powell A.J."/>
            <person name="Barry K."/>
            <person name="Miller A.N."/>
            <person name="Grigoriev I.V."/>
            <person name="Debuchy R."/>
            <person name="Gladieux P."/>
            <person name="Thoren M.H."/>
            <person name="Johannesson H."/>
        </authorList>
    </citation>
    <scope>NUCLEOTIDE SEQUENCE</scope>
    <source>
        <strain evidence="7">CBS 307.81</strain>
    </source>
</reference>
<keyword evidence="4" id="KW-0808">Transferase</keyword>
<evidence type="ECO:0000256" key="1">
    <source>
        <dbReference type="ARBA" id="ARBA00004821"/>
    </source>
</evidence>
<evidence type="ECO:0000256" key="2">
    <source>
        <dbReference type="ARBA" id="ARBA00007907"/>
    </source>
</evidence>
<dbReference type="PROSITE" id="PS51733">
    <property type="entry name" value="BPL_LPL_CATALYTIC"/>
    <property type="match status" value="1"/>
</dbReference>
<protein>
    <recommendedName>
        <fullName evidence="3">lipoyl(octanoyl) transferase</fullName>
        <ecNumber evidence="3">2.3.1.181</ecNumber>
    </recommendedName>
</protein>
<proteinExistence type="inferred from homology"/>
<name>A0AA40D9V8_9PEZI</name>
<dbReference type="GO" id="GO:0033819">
    <property type="term" value="F:lipoyl(octanoyl) transferase activity"/>
    <property type="evidence" value="ECO:0007669"/>
    <property type="project" value="UniProtKB-EC"/>
</dbReference>
<evidence type="ECO:0000256" key="5">
    <source>
        <dbReference type="ARBA" id="ARBA00023315"/>
    </source>
</evidence>
<dbReference type="PANTHER" id="PTHR10993:SF7">
    <property type="entry name" value="LIPOYLTRANSFERASE 2, MITOCHONDRIAL-RELATED"/>
    <property type="match status" value="1"/>
</dbReference>
<dbReference type="EC" id="2.3.1.181" evidence="3"/>
<evidence type="ECO:0000313" key="7">
    <source>
        <dbReference type="EMBL" id="KAK0668526.1"/>
    </source>
</evidence>
<dbReference type="AlphaFoldDB" id="A0AA40D9V8"/>
<evidence type="ECO:0000313" key="8">
    <source>
        <dbReference type="Proteomes" id="UP001174997"/>
    </source>
</evidence>